<sequence>ASLDRISKLLPTSSKQGWRWQNLRSPLSITLAVGFLSSLLTINNWVFHKPYYPDRIAGQMMLDRTVPLVMVVGYENLQEAALGLSFALELQKRHRTPEPDIEPGMAHSPSQPPPNVKFAFLDRSTGYDAVWQSLSQLQPLPEPPFNLWVVGPGLQQAAYPASIAIVSSDSQCDRDLDRYYRLGIPYQLYRCRLRKTSQSRIEKVRADL</sequence>
<dbReference type="AlphaFoldDB" id="A0A928Z900"/>
<accession>A0A928Z900</accession>
<proteinExistence type="predicted"/>
<feature type="non-terminal residue" evidence="1">
    <location>
        <position position="1"/>
    </location>
</feature>
<keyword evidence="2" id="KW-1185">Reference proteome</keyword>
<comment type="caution">
    <text evidence="1">The sequence shown here is derived from an EMBL/GenBank/DDBJ whole genome shotgun (WGS) entry which is preliminary data.</text>
</comment>
<evidence type="ECO:0000313" key="2">
    <source>
        <dbReference type="Proteomes" id="UP000621799"/>
    </source>
</evidence>
<evidence type="ECO:0000313" key="1">
    <source>
        <dbReference type="EMBL" id="MBE9041213.1"/>
    </source>
</evidence>
<dbReference type="Proteomes" id="UP000621799">
    <property type="component" value="Unassembled WGS sequence"/>
</dbReference>
<reference evidence="1" key="1">
    <citation type="submission" date="2020-10" db="EMBL/GenBank/DDBJ databases">
        <authorList>
            <person name="Castelo-Branco R."/>
            <person name="Eusebio N."/>
            <person name="Adriana R."/>
            <person name="Vieira A."/>
            <person name="Brugerolle De Fraissinette N."/>
            <person name="Rezende De Castro R."/>
            <person name="Schneider M.P."/>
            <person name="Vasconcelos V."/>
            <person name="Leao P.N."/>
        </authorList>
    </citation>
    <scope>NUCLEOTIDE SEQUENCE</scope>
    <source>
        <strain evidence="1">LEGE 11467</strain>
    </source>
</reference>
<protein>
    <submittedName>
        <fullName evidence="1">Uncharacterized protein</fullName>
    </submittedName>
</protein>
<gene>
    <name evidence="1" type="ORF">IQ235_10525</name>
</gene>
<dbReference type="EMBL" id="JADEXN010000165">
    <property type="protein sequence ID" value="MBE9041213.1"/>
    <property type="molecule type" value="Genomic_DNA"/>
</dbReference>
<name>A0A928Z900_9CYAN</name>
<organism evidence="1 2">
    <name type="scientific">Zarconia navalis LEGE 11467</name>
    <dbReference type="NCBI Taxonomy" id="1828826"/>
    <lineage>
        <taxon>Bacteria</taxon>
        <taxon>Bacillati</taxon>
        <taxon>Cyanobacteriota</taxon>
        <taxon>Cyanophyceae</taxon>
        <taxon>Oscillatoriophycideae</taxon>
        <taxon>Oscillatoriales</taxon>
        <taxon>Oscillatoriales incertae sedis</taxon>
        <taxon>Zarconia</taxon>
        <taxon>Zarconia navalis</taxon>
    </lineage>
</organism>